<dbReference type="PROSITE" id="PS50068">
    <property type="entry name" value="LDLRA_2"/>
    <property type="match status" value="1"/>
</dbReference>
<dbReference type="Pfam" id="PF00057">
    <property type="entry name" value="Ldl_recept_a"/>
    <property type="match status" value="1"/>
</dbReference>
<dbReference type="AlphaFoldDB" id="A0AAD9K297"/>
<keyword evidence="4" id="KW-0812">Transmembrane</keyword>
<organism evidence="5 6">
    <name type="scientific">Paralvinella palmiformis</name>
    <dbReference type="NCBI Taxonomy" id="53620"/>
    <lineage>
        <taxon>Eukaryota</taxon>
        <taxon>Metazoa</taxon>
        <taxon>Spiralia</taxon>
        <taxon>Lophotrochozoa</taxon>
        <taxon>Annelida</taxon>
        <taxon>Polychaeta</taxon>
        <taxon>Sedentaria</taxon>
        <taxon>Canalipalpata</taxon>
        <taxon>Terebellida</taxon>
        <taxon>Terebelliformia</taxon>
        <taxon>Alvinellidae</taxon>
        <taxon>Paralvinella</taxon>
    </lineage>
</organism>
<dbReference type="InterPro" id="IPR035914">
    <property type="entry name" value="Sperma_CUB_dom_sf"/>
</dbReference>
<dbReference type="EMBL" id="JAODUP010000077">
    <property type="protein sequence ID" value="KAK2163579.1"/>
    <property type="molecule type" value="Genomic_DNA"/>
</dbReference>
<reference evidence="5" key="1">
    <citation type="journal article" date="2023" name="Mol. Biol. Evol.">
        <title>Third-Generation Sequencing Reveals the Adaptive Role of the Epigenome in Three Deep-Sea Polychaetes.</title>
        <authorList>
            <person name="Perez M."/>
            <person name="Aroh O."/>
            <person name="Sun Y."/>
            <person name="Lan Y."/>
            <person name="Juniper S.K."/>
            <person name="Young C.R."/>
            <person name="Angers B."/>
            <person name="Qian P.Y."/>
        </authorList>
    </citation>
    <scope>NUCLEOTIDE SEQUENCE</scope>
    <source>
        <strain evidence="5">P08H-3</strain>
    </source>
</reference>
<accession>A0AAD9K297</accession>
<name>A0AAD9K297_9ANNE</name>
<sequence>MFVNLFKMRFSHCFYLLFYTSHTSIFLSCLSPLYAAKVPTKDVSKSSDIPKTLYLSQHCRTVIWNLILDHEYVFLDDQAYVMAHPLSDINSGPAYIKQGLCVVTFAAPPGHQLLLHIVDMAIDYRPTHKSRLYIFDGFNAEVKISPYNGLYGEMKSKGETFTNVVSKDYLSHYQALTLVFSGTLSKRFYGFKAILTPVKRPFRNGTCASGFLCAKNRYCIDRSLLCNGIPNCGDRDNSDEGDQCNVNAKYHLSHSSLDDLGLMIGCGVSVLVLLLAVIWVAVLIQKRQRLRQERLRLRATTRQHPPVQQGASYARPPLRDHPMWFPYQLPRGLYQWICPDAPPPAYSESGNNQQVCFDTPPPYSQAVQDPQHSQNIHQVDDVNSDGETTAAGVQQHHVASPPAYSDIDQGTVLPLLSETREPVSDVTNHVNLKDDEASENTMGDNQSNRAKEQADGCQWRGAICQ</sequence>
<keyword evidence="4" id="KW-0472">Membrane</keyword>
<evidence type="ECO:0000256" key="4">
    <source>
        <dbReference type="SAM" id="Phobius"/>
    </source>
</evidence>
<dbReference type="SMART" id="SM00192">
    <property type="entry name" value="LDLa"/>
    <property type="match status" value="1"/>
</dbReference>
<keyword evidence="4" id="KW-1133">Transmembrane helix</keyword>
<keyword evidence="1 2" id="KW-1015">Disulfide bond</keyword>
<evidence type="ECO:0000256" key="1">
    <source>
        <dbReference type="ARBA" id="ARBA00023157"/>
    </source>
</evidence>
<evidence type="ECO:0000313" key="6">
    <source>
        <dbReference type="Proteomes" id="UP001208570"/>
    </source>
</evidence>
<dbReference type="InterPro" id="IPR042333">
    <property type="entry name" value="LRAD2/Mig-13-like"/>
</dbReference>
<evidence type="ECO:0008006" key="7">
    <source>
        <dbReference type="Google" id="ProtNLM"/>
    </source>
</evidence>
<dbReference type="PROSITE" id="PS51257">
    <property type="entry name" value="PROKAR_LIPOPROTEIN"/>
    <property type="match status" value="1"/>
</dbReference>
<gene>
    <name evidence="5" type="ORF">LSH36_77g05025</name>
</gene>
<dbReference type="Proteomes" id="UP001208570">
    <property type="component" value="Unassembled WGS sequence"/>
</dbReference>
<protein>
    <recommendedName>
        <fullName evidence="7">CUB domain-containing protein</fullName>
    </recommendedName>
</protein>
<proteinExistence type="predicted"/>
<dbReference type="InterPro" id="IPR036055">
    <property type="entry name" value="LDL_receptor-like_sf"/>
</dbReference>
<evidence type="ECO:0000256" key="3">
    <source>
        <dbReference type="SAM" id="MobiDB-lite"/>
    </source>
</evidence>
<dbReference type="InterPro" id="IPR002172">
    <property type="entry name" value="LDrepeatLR_classA_rpt"/>
</dbReference>
<dbReference type="Gene3D" id="4.10.400.10">
    <property type="entry name" value="Low-density Lipoprotein Receptor"/>
    <property type="match status" value="1"/>
</dbReference>
<feature type="transmembrane region" description="Helical" evidence="4">
    <location>
        <begin position="260"/>
        <end position="284"/>
    </location>
</feature>
<dbReference type="PANTHER" id="PTHR24652">
    <property type="entry name" value="LOW-DENSITY LIPOPROTEIN RECEPTOR CLASS A DOMAIN-CONTAINING PROTEIN 2"/>
    <property type="match status" value="1"/>
</dbReference>
<keyword evidence="6" id="KW-1185">Reference proteome</keyword>
<comment type="caution">
    <text evidence="2">Lacks conserved residue(s) required for the propagation of feature annotation.</text>
</comment>
<evidence type="ECO:0000256" key="2">
    <source>
        <dbReference type="PROSITE-ProRule" id="PRU00124"/>
    </source>
</evidence>
<dbReference type="SUPFAM" id="SSF49854">
    <property type="entry name" value="Spermadhesin, CUB domain"/>
    <property type="match status" value="1"/>
</dbReference>
<feature type="disulfide bond" evidence="2">
    <location>
        <begin position="207"/>
        <end position="219"/>
    </location>
</feature>
<feature type="region of interest" description="Disordered" evidence="3">
    <location>
        <begin position="418"/>
        <end position="455"/>
    </location>
</feature>
<dbReference type="CDD" id="cd00112">
    <property type="entry name" value="LDLa"/>
    <property type="match status" value="1"/>
</dbReference>
<evidence type="ECO:0000313" key="5">
    <source>
        <dbReference type="EMBL" id="KAK2163579.1"/>
    </source>
</evidence>
<feature type="compositionally biased region" description="Polar residues" evidence="3">
    <location>
        <begin position="439"/>
        <end position="448"/>
    </location>
</feature>
<dbReference type="PANTHER" id="PTHR24652:SF69">
    <property type="entry name" value="CUB DOMAIN-CONTAINING PROTEIN"/>
    <property type="match status" value="1"/>
</dbReference>
<comment type="caution">
    <text evidence="5">The sequence shown here is derived from an EMBL/GenBank/DDBJ whole genome shotgun (WGS) entry which is preliminary data.</text>
</comment>